<keyword evidence="2" id="KW-1185">Reference proteome</keyword>
<dbReference type="SUPFAM" id="SSF53098">
    <property type="entry name" value="Ribonuclease H-like"/>
    <property type="match status" value="1"/>
</dbReference>
<dbReference type="EMBL" id="CABPRJ010000498">
    <property type="protein sequence ID" value="VVC29750.1"/>
    <property type="molecule type" value="Genomic_DNA"/>
</dbReference>
<sequence>MLLSVLWGFNVLDPNLYSTQEQLEKPTFLRSMQLIKAGQLLKMFYSKMVHVTCAAYCLYRTAEQVRDHFSAVEKLIENCKKVFKKAPTRDEMFEKEAPGVCLPPDPVITRWGSWINAAIYYCENLNTVCRIMTELDDDDAVSTKKYIVKPGLESNLAYIKSNFTIFVLRINKLQTKDLSLTAVLKIIEDIEDSFKSLMCEADGDLEELASGDIVYFKYSPFTSVDVERSFSTYKTFLTDNLRSFKFENLAKHLVMQCNSDNFE</sequence>
<accession>A0A5E4MIR1</accession>
<evidence type="ECO:0000313" key="2">
    <source>
        <dbReference type="Proteomes" id="UP000325440"/>
    </source>
</evidence>
<protein>
    <submittedName>
        <fullName evidence="1">Ribonuclease H-like domain</fullName>
    </submittedName>
</protein>
<dbReference type="InterPro" id="IPR012337">
    <property type="entry name" value="RNaseH-like_sf"/>
</dbReference>
<dbReference type="OrthoDB" id="6600158at2759"/>
<reference evidence="1 2" key="1">
    <citation type="submission" date="2019-08" db="EMBL/GenBank/DDBJ databases">
        <authorList>
            <person name="Alioto T."/>
            <person name="Alioto T."/>
            <person name="Gomez Garrido J."/>
        </authorList>
    </citation>
    <scope>NUCLEOTIDE SEQUENCE [LARGE SCALE GENOMIC DNA]</scope>
</reference>
<organism evidence="1 2">
    <name type="scientific">Cinara cedri</name>
    <dbReference type="NCBI Taxonomy" id="506608"/>
    <lineage>
        <taxon>Eukaryota</taxon>
        <taxon>Metazoa</taxon>
        <taxon>Ecdysozoa</taxon>
        <taxon>Arthropoda</taxon>
        <taxon>Hexapoda</taxon>
        <taxon>Insecta</taxon>
        <taxon>Pterygota</taxon>
        <taxon>Neoptera</taxon>
        <taxon>Paraneoptera</taxon>
        <taxon>Hemiptera</taxon>
        <taxon>Sternorrhyncha</taxon>
        <taxon>Aphidomorpha</taxon>
        <taxon>Aphidoidea</taxon>
        <taxon>Aphididae</taxon>
        <taxon>Lachninae</taxon>
        <taxon>Cinara</taxon>
    </lineage>
</organism>
<name>A0A5E4MIR1_9HEMI</name>
<proteinExistence type="predicted"/>
<dbReference type="AlphaFoldDB" id="A0A5E4MIR1"/>
<gene>
    <name evidence="1" type="ORF">CINCED_3A022394</name>
</gene>
<evidence type="ECO:0000313" key="1">
    <source>
        <dbReference type="EMBL" id="VVC29750.1"/>
    </source>
</evidence>
<dbReference type="Proteomes" id="UP000325440">
    <property type="component" value="Unassembled WGS sequence"/>
</dbReference>